<keyword evidence="6 10" id="KW-1133">Transmembrane helix</keyword>
<protein>
    <submittedName>
        <fullName evidence="12">Mitochondrial inner membrane protein oxa1l</fullName>
    </submittedName>
</protein>
<comment type="similarity">
    <text evidence="2 9">Belongs to the OXA1/ALB3/YidC family.</text>
</comment>
<evidence type="ECO:0000256" key="1">
    <source>
        <dbReference type="ARBA" id="ARBA00004448"/>
    </source>
</evidence>
<accession>A0AAN8X7M4</accession>
<dbReference type="EMBL" id="JAXCGZ010007333">
    <property type="protein sequence ID" value="KAK7079365.1"/>
    <property type="molecule type" value="Genomic_DNA"/>
</dbReference>
<feature type="transmembrane region" description="Helical" evidence="10">
    <location>
        <begin position="233"/>
        <end position="254"/>
    </location>
</feature>
<evidence type="ECO:0000256" key="4">
    <source>
        <dbReference type="ARBA" id="ARBA00022792"/>
    </source>
</evidence>
<dbReference type="Pfam" id="PF02096">
    <property type="entry name" value="60KD_IMP"/>
    <property type="match status" value="1"/>
</dbReference>
<comment type="subcellular location">
    <subcellularLocation>
        <location evidence="9">Membrane</location>
        <topology evidence="9">Multi-pass membrane protein</topology>
    </subcellularLocation>
    <subcellularLocation>
        <location evidence="1">Mitochondrion inner membrane</location>
        <topology evidence="1">Multi-pass membrane protein</topology>
    </subcellularLocation>
</comment>
<evidence type="ECO:0000256" key="8">
    <source>
        <dbReference type="ARBA" id="ARBA00023136"/>
    </source>
</evidence>
<keyword evidence="4" id="KW-0999">Mitochondrion inner membrane</keyword>
<dbReference type="GO" id="GO:0032979">
    <property type="term" value="P:protein insertion into mitochondrial inner membrane from matrix"/>
    <property type="evidence" value="ECO:0007669"/>
    <property type="project" value="TreeGrafter"/>
</dbReference>
<dbReference type="PANTHER" id="PTHR12428">
    <property type="entry name" value="OXA1"/>
    <property type="match status" value="1"/>
</dbReference>
<keyword evidence="3 9" id="KW-0812">Transmembrane</keyword>
<keyword evidence="13" id="KW-1185">Reference proteome</keyword>
<dbReference type="GO" id="GO:0032977">
    <property type="term" value="F:membrane insertase activity"/>
    <property type="evidence" value="ECO:0007669"/>
    <property type="project" value="InterPro"/>
</dbReference>
<proteinExistence type="inferred from homology"/>
<evidence type="ECO:0000256" key="6">
    <source>
        <dbReference type="ARBA" id="ARBA00022989"/>
    </source>
</evidence>
<evidence type="ECO:0000313" key="12">
    <source>
        <dbReference type="EMBL" id="KAK7079365.1"/>
    </source>
</evidence>
<keyword evidence="7" id="KW-0496">Mitochondrion</keyword>
<feature type="domain" description="Membrane insertase YidC/Oxa/ALB C-terminal" evidence="11">
    <location>
        <begin position="156"/>
        <end position="292"/>
    </location>
</feature>
<dbReference type="PANTHER" id="PTHR12428:SF66">
    <property type="entry name" value="MITOCHONDRIAL INNER MEMBRANE PROTEIN OXA1L"/>
    <property type="match status" value="1"/>
</dbReference>
<dbReference type="Proteomes" id="UP001381693">
    <property type="component" value="Unassembled WGS sequence"/>
</dbReference>
<keyword evidence="5" id="KW-0809">Transit peptide</keyword>
<gene>
    <name evidence="12" type="primary">OXA1L</name>
    <name evidence="12" type="ORF">SK128_000539</name>
</gene>
<evidence type="ECO:0000256" key="5">
    <source>
        <dbReference type="ARBA" id="ARBA00022946"/>
    </source>
</evidence>
<comment type="caution">
    <text evidence="12">The sequence shown here is derived from an EMBL/GenBank/DDBJ whole genome shotgun (WGS) entry which is preliminary data.</text>
</comment>
<reference evidence="12 13" key="1">
    <citation type="submission" date="2023-11" db="EMBL/GenBank/DDBJ databases">
        <title>Halocaridina rubra genome assembly.</title>
        <authorList>
            <person name="Smith C."/>
        </authorList>
    </citation>
    <scope>NUCLEOTIDE SEQUENCE [LARGE SCALE GENOMIC DNA]</scope>
    <source>
        <strain evidence="12">EP-1</strain>
        <tissue evidence="12">Whole</tissue>
    </source>
</reference>
<feature type="transmembrane region" description="Helical" evidence="10">
    <location>
        <begin position="154"/>
        <end position="177"/>
    </location>
</feature>
<dbReference type="InterPro" id="IPR001708">
    <property type="entry name" value="YidC/ALB3/OXA1/COX18"/>
</dbReference>
<feature type="non-terminal residue" evidence="12">
    <location>
        <position position="294"/>
    </location>
</feature>
<evidence type="ECO:0000259" key="11">
    <source>
        <dbReference type="Pfam" id="PF02096"/>
    </source>
</evidence>
<name>A0AAN8X7M4_HALRR</name>
<dbReference type="CDD" id="cd20069">
    <property type="entry name" value="5TM_Oxa1-like"/>
    <property type="match status" value="1"/>
</dbReference>
<evidence type="ECO:0000256" key="2">
    <source>
        <dbReference type="ARBA" id="ARBA00009877"/>
    </source>
</evidence>
<keyword evidence="8 10" id="KW-0472">Membrane</keyword>
<evidence type="ECO:0000256" key="7">
    <source>
        <dbReference type="ARBA" id="ARBA00023128"/>
    </source>
</evidence>
<dbReference type="GO" id="GO:0005743">
    <property type="term" value="C:mitochondrial inner membrane"/>
    <property type="evidence" value="ECO:0007669"/>
    <property type="project" value="UniProtKB-SubCell"/>
</dbReference>
<dbReference type="InterPro" id="IPR028055">
    <property type="entry name" value="YidC/Oxa/ALB_C"/>
</dbReference>
<evidence type="ECO:0000256" key="10">
    <source>
        <dbReference type="SAM" id="Phobius"/>
    </source>
</evidence>
<evidence type="ECO:0000256" key="9">
    <source>
        <dbReference type="RuleBase" id="RU003945"/>
    </source>
</evidence>
<sequence length="294" mass="32350">MPSSSYHTRSRASYKLAPKHKFSQFSTTVIHRNSSYFTSLLQNVFVLKASEPLLPGTDVVNVSSHDSTGVESATVLEKNSTIDIYETTPISGANVELPLDSITYIPPPPVPPEPVTLPLNALGEATLQSVGLGGWSPVGIIQNSLEYLHVTFDLPWWGAIGVATVCIRMLIFPMVLLSQKNAAKMNNNLPQLQTLQMKLTEARQSGNHLEAARLAQEMMIFMKEKEISPVKNMIVPLAQAPIFISMFMGLRGMANLPLESFKEGGLFWFVDLTLSDPYYLLPVITAVTMLATIE</sequence>
<feature type="transmembrane region" description="Helical" evidence="10">
    <location>
        <begin position="266"/>
        <end position="293"/>
    </location>
</feature>
<organism evidence="12 13">
    <name type="scientific">Halocaridina rubra</name>
    <name type="common">Hawaiian red shrimp</name>
    <dbReference type="NCBI Taxonomy" id="373956"/>
    <lineage>
        <taxon>Eukaryota</taxon>
        <taxon>Metazoa</taxon>
        <taxon>Ecdysozoa</taxon>
        <taxon>Arthropoda</taxon>
        <taxon>Crustacea</taxon>
        <taxon>Multicrustacea</taxon>
        <taxon>Malacostraca</taxon>
        <taxon>Eumalacostraca</taxon>
        <taxon>Eucarida</taxon>
        <taxon>Decapoda</taxon>
        <taxon>Pleocyemata</taxon>
        <taxon>Caridea</taxon>
        <taxon>Atyoidea</taxon>
        <taxon>Atyidae</taxon>
        <taxon>Halocaridina</taxon>
    </lineage>
</organism>
<evidence type="ECO:0000256" key="3">
    <source>
        <dbReference type="ARBA" id="ARBA00022692"/>
    </source>
</evidence>
<evidence type="ECO:0000313" key="13">
    <source>
        <dbReference type="Proteomes" id="UP001381693"/>
    </source>
</evidence>
<dbReference type="AlphaFoldDB" id="A0AAN8X7M4"/>